<evidence type="ECO:0000313" key="3">
    <source>
        <dbReference type="Proteomes" id="UP001149140"/>
    </source>
</evidence>
<name>A0A9X3S3R5_9ACTN</name>
<comment type="caution">
    <text evidence="2">The sequence shown here is derived from an EMBL/GenBank/DDBJ whole genome shotgun (WGS) entry which is preliminary data.</text>
</comment>
<proteinExistence type="predicted"/>
<evidence type="ECO:0000313" key="2">
    <source>
        <dbReference type="EMBL" id="MDA0163727.1"/>
    </source>
</evidence>
<reference evidence="2" key="1">
    <citation type="submission" date="2022-10" db="EMBL/GenBank/DDBJ databases">
        <title>The WGS of Solirubrobacter ginsenosidimutans DSM 21036.</title>
        <authorList>
            <person name="Jiang Z."/>
        </authorList>
    </citation>
    <scope>NUCLEOTIDE SEQUENCE</scope>
    <source>
        <strain evidence="2">DSM 21036</strain>
    </source>
</reference>
<dbReference type="RefSeq" id="WP_270042973.1">
    <property type="nucleotide sequence ID" value="NZ_JAPDOD010000027.1"/>
</dbReference>
<protein>
    <submittedName>
        <fullName evidence="2">Uncharacterized protein</fullName>
    </submittedName>
</protein>
<dbReference type="Proteomes" id="UP001149140">
    <property type="component" value="Unassembled WGS sequence"/>
</dbReference>
<keyword evidence="3" id="KW-1185">Reference proteome</keyword>
<feature type="signal peptide" evidence="1">
    <location>
        <begin position="1"/>
        <end position="33"/>
    </location>
</feature>
<accession>A0A9X3S3R5</accession>
<dbReference type="EMBL" id="JAPDOD010000027">
    <property type="protein sequence ID" value="MDA0163727.1"/>
    <property type="molecule type" value="Genomic_DNA"/>
</dbReference>
<keyword evidence="1" id="KW-0732">Signal</keyword>
<dbReference type="AlphaFoldDB" id="A0A9X3S3R5"/>
<evidence type="ECO:0000256" key="1">
    <source>
        <dbReference type="SAM" id="SignalP"/>
    </source>
</evidence>
<sequence>MSSNGEWMGMRTRLVAAASVTALALAIPAGAQAADMTMCQNLWGSLPGSSEPNVAFQMGAGNLGISVGGEVTDAVKAAVGAQYALLWSNDQRQGWSVAIAPGALDPDAARAAIDDRLSATLTAEQAAFLRGRLSVWATPYPEGDLRAIQSDVFLNALKPFDQGWGLDGMITCVPGDPQAQAGTPAAADGWRVIARLFTGDADPSQALLDGTRAAVAPYGDKVRLEVKRGDGRVFPASGPAPTVPVTPVQPPIVGSRPAPRGLNASRYVAVQHQMCVRGRTVAVKARRASNLRRLKVEAPNQRAVTLRPGKSTRVRVAGSGKTTISVTIATKGGRQAVQTYTFRHCA</sequence>
<gene>
    <name evidence="2" type="ORF">OM076_25885</name>
</gene>
<feature type="chain" id="PRO_5040967002" evidence="1">
    <location>
        <begin position="34"/>
        <end position="346"/>
    </location>
</feature>
<organism evidence="2 3">
    <name type="scientific">Solirubrobacter ginsenosidimutans</name>
    <dbReference type="NCBI Taxonomy" id="490573"/>
    <lineage>
        <taxon>Bacteria</taxon>
        <taxon>Bacillati</taxon>
        <taxon>Actinomycetota</taxon>
        <taxon>Thermoleophilia</taxon>
        <taxon>Solirubrobacterales</taxon>
        <taxon>Solirubrobacteraceae</taxon>
        <taxon>Solirubrobacter</taxon>
    </lineage>
</organism>